<keyword evidence="4" id="KW-1185">Reference proteome</keyword>
<dbReference type="PANTHER" id="PTHR48081">
    <property type="entry name" value="AB HYDROLASE SUPERFAMILY PROTEIN C4A8.06C"/>
    <property type="match status" value="1"/>
</dbReference>
<dbReference type="InterPro" id="IPR029058">
    <property type="entry name" value="AB_hydrolase_fold"/>
</dbReference>
<dbReference type="Gene3D" id="3.40.50.1820">
    <property type="entry name" value="alpha/beta hydrolase"/>
    <property type="match status" value="1"/>
</dbReference>
<dbReference type="PANTHER" id="PTHR48081:SF8">
    <property type="entry name" value="ALPHA_BETA HYDROLASE FOLD-3 DOMAIN-CONTAINING PROTEIN-RELATED"/>
    <property type="match status" value="1"/>
</dbReference>
<dbReference type="KEGG" id="more:E1B28_009749"/>
<protein>
    <recommendedName>
        <fullName evidence="2">Alpha/beta hydrolase fold-3 domain-containing protein</fullName>
    </recommendedName>
</protein>
<gene>
    <name evidence="3" type="ORF">E1B28_009749</name>
</gene>
<dbReference type="GO" id="GO:0016787">
    <property type="term" value="F:hydrolase activity"/>
    <property type="evidence" value="ECO:0007669"/>
    <property type="project" value="UniProtKB-KW"/>
</dbReference>
<organism evidence="3 4">
    <name type="scientific">Marasmius oreades</name>
    <name type="common">fairy-ring Marasmius</name>
    <dbReference type="NCBI Taxonomy" id="181124"/>
    <lineage>
        <taxon>Eukaryota</taxon>
        <taxon>Fungi</taxon>
        <taxon>Dikarya</taxon>
        <taxon>Basidiomycota</taxon>
        <taxon>Agaricomycotina</taxon>
        <taxon>Agaricomycetes</taxon>
        <taxon>Agaricomycetidae</taxon>
        <taxon>Agaricales</taxon>
        <taxon>Marasmiineae</taxon>
        <taxon>Marasmiaceae</taxon>
        <taxon>Marasmius</taxon>
    </lineage>
</organism>
<dbReference type="RefSeq" id="XP_043007118.1">
    <property type="nucleotide sequence ID" value="XM_043154661.1"/>
</dbReference>
<name>A0A9P7UQS5_9AGAR</name>
<dbReference type="AlphaFoldDB" id="A0A9P7UQS5"/>
<reference evidence="3" key="1">
    <citation type="journal article" date="2021" name="Genome Biol. Evol.">
        <title>The assembled and annotated genome of the fairy-ring fungus Marasmius oreades.</title>
        <authorList>
            <person name="Hiltunen M."/>
            <person name="Ament-Velasquez S.L."/>
            <person name="Johannesson H."/>
        </authorList>
    </citation>
    <scope>NUCLEOTIDE SEQUENCE</scope>
    <source>
        <strain evidence="3">03SP1</strain>
    </source>
</reference>
<dbReference type="Pfam" id="PF07859">
    <property type="entry name" value="Abhydrolase_3"/>
    <property type="match status" value="1"/>
</dbReference>
<dbReference type="InterPro" id="IPR013094">
    <property type="entry name" value="AB_hydrolase_3"/>
</dbReference>
<dbReference type="Proteomes" id="UP001049176">
    <property type="component" value="Chromosome 6"/>
</dbReference>
<feature type="domain" description="Alpha/beta hydrolase fold-3" evidence="2">
    <location>
        <begin position="154"/>
        <end position="367"/>
    </location>
</feature>
<evidence type="ECO:0000256" key="1">
    <source>
        <dbReference type="ARBA" id="ARBA00022801"/>
    </source>
</evidence>
<proteinExistence type="predicted"/>
<sequence>MMFFGTLRSWLTVQHINYRNSIRSGYTGWFVSQPNLDSCQSFPGLLSLTPGRQNSESCNMVEYSHLSEIDPEIAPVVGAIPPLVLDKNSINAVRQYLNGVIVPKLQSKFEPFLPQSSEYSVTDHHIDVGEGAKVLARSIVPSTRDGEDSFPLLFWIHGGFAMGNVDMDDYRLRIASVKLRLSIVNCEYRMPPEHQFPTAVDDLTAALKYVASHPDVFSASLKKGFILGGASGGGNAAAVLSWIARDDPFFSDKPVTGQILHVPVVCHYQAYPEKYRSSLLSLEQNKDAPLLTKDNIVKLMEFYNAPPEDPRISPLLLSSHKGLPPAFIQVCGLDPVRDDGLLYEKVLREAGVSTKLEVYPGAPHGFELSFFDVKQAVKCRDDFEKGLQWLIDIGRRS</sequence>
<dbReference type="InterPro" id="IPR050300">
    <property type="entry name" value="GDXG_lipolytic_enzyme"/>
</dbReference>
<dbReference type="OrthoDB" id="408631at2759"/>
<keyword evidence="1" id="KW-0378">Hydrolase</keyword>
<evidence type="ECO:0000313" key="3">
    <source>
        <dbReference type="EMBL" id="KAG7090648.1"/>
    </source>
</evidence>
<evidence type="ECO:0000259" key="2">
    <source>
        <dbReference type="Pfam" id="PF07859"/>
    </source>
</evidence>
<dbReference type="GeneID" id="66078825"/>
<dbReference type="EMBL" id="CM032186">
    <property type="protein sequence ID" value="KAG7090648.1"/>
    <property type="molecule type" value="Genomic_DNA"/>
</dbReference>
<accession>A0A9P7UQS5</accession>
<evidence type="ECO:0000313" key="4">
    <source>
        <dbReference type="Proteomes" id="UP001049176"/>
    </source>
</evidence>
<dbReference type="SUPFAM" id="SSF53474">
    <property type="entry name" value="alpha/beta-Hydrolases"/>
    <property type="match status" value="1"/>
</dbReference>
<comment type="caution">
    <text evidence="3">The sequence shown here is derived from an EMBL/GenBank/DDBJ whole genome shotgun (WGS) entry which is preliminary data.</text>
</comment>